<dbReference type="GO" id="GO:0022857">
    <property type="term" value="F:transmembrane transporter activity"/>
    <property type="evidence" value="ECO:0007669"/>
    <property type="project" value="InterPro"/>
</dbReference>
<comment type="subcellular location">
    <subcellularLocation>
        <location evidence="1">Cell membrane</location>
        <topology evidence="1">Multi-pass membrane protein</topology>
    </subcellularLocation>
</comment>
<evidence type="ECO:0000256" key="2">
    <source>
        <dbReference type="ARBA" id="ARBA00022448"/>
    </source>
</evidence>
<organism evidence="9 10">
    <name type="scientific">Actinoallomurus bryophytorum</name>
    <dbReference type="NCBI Taxonomy" id="1490222"/>
    <lineage>
        <taxon>Bacteria</taxon>
        <taxon>Bacillati</taxon>
        <taxon>Actinomycetota</taxon>
        <taxon>Actinomycetes</taxon>
        <taxon>Streptosporangiales</taxon>
        <taxon>Thermomonosporaceae</taxon>
        <taxon>Actinoallomurus</taxon>
    </lineage>
</organism>
<dbReference type="EMBL" id="VFOZ01000001">
    <property type="protein sequence ID" value="TQM00406.1"/>
    <property type="molecule type" value="Genomic_DNA"/>
</dbReference>
<proteinExistence type="predicted"/>
<feature type="transmembrane region" description="Helical" evidence="8">
    <location>
        <begin position="112"/>
        <end position="136"/>
    </location>
</feature>
<evidence type="ECO:0000313" key="10">
    <source>
        <dbReference type="Proteomes" id="UP000316096"/>
    </source>
</evidence>
<name>A0A543CTH1_9ACTN</name>
<feature type="region of interest" description="Disordered" evidence="7">
    <location>
        <begin position="297"/>
        <end position="316"/>
    </location>
</feature>
<reference evidence="9 10" key="1">
    <citation type="submission" date="2019-06" db="EMBL/GenBank/DDBJ databases">
        <title>Sequencing the genomes of 1000 actinobacteria strains.</title>
        <authorList>
            <person name="Klenk H.-P."/>
        </authorList>
    </citation>
    <scope>NUCLEOTIDE SEQUENCE [LARGE SCALE GENOMIC DNA]</scope>
    <source>
        <strain evidence="9 10">DSM 102200</strain>
    </source>
</reference>
<evidence type="ECO:0000313" key="9">
    <source>
        <dbReference type="EMBL" id="TQM00406.1"/>
    </source>
</evidence>
<evidence type="ECO:0000256" key="4">
    <source>
        <dbReference type="ARBA" id="ARBA00022692"/>
    </source>
</evidence>
<dbReference type="SUPFAM" id="SSF103473">
    <property type="entry name" value="MFS general substrate transporter"/>
    <property type="match status" value="2"/>
</dbReference>
<feature type="transmembrane region" description="Helical" evidence="8">
    <location>
        <begin position="225"/>
        <end position="244"/>
    </location>
</feature>
<keyword evidence="6 8" id="KW-0472">Membrane</keyword>
<evidence type="ECO:0000256" key="5">
    <source>
        <dbReference type="ARBA" id="ARBA00022989"/>
    </source>
</evidence>
<dbReference type="PANTHER" id="PTHR42718">
    <property type="entry name" value="MAJOR FACILITATOR SUPERFAMILY MULTIDRUG TRANSPORTER MFSC"/>
    <property type="match status" value="1"/>
</dbReference>
<feature type="transmembrane region" description="Helical" evidence="8">
    <location>
        <begin position="271"/>
        <end position="293"/>
    </location>
</feature>
<feature type="transmembrane region" description="Helical" evidence="8">
    <location>
        <begin position="192"/>
        <end position="213"/>
    </location>
</feature>
<evidence type="ECO:0000256" key="7">
    <source>
        <dbReference type="SAM" id="MobiDB-lite"/>
    </source>
</evidence>
<evidence type="ECO:0000256" key="8">
    <source>
        <dbReference type="SAM" id="Phobius"/>
    </source>
</evidence>
<dbReference type="Pfam" id="PF07690">
    <property type="entry name" value="MFS_1"/>
    <property type="match status" value="1"/>
</dbReference>
<feature type="transmembrane region" description="Helical" evidence="8">
    <location>
        <begin position="86"/>
        <end position="106"/>
    </location>
</feature>
<dbReference type="PANTHER" id="PTHR42718:SF46">
    <property type="entry name" value="BLR6921 PROTEIN"/>
    <property type="match status" value="1"/>
</dbReference>
<protein>
    <submittedName>
        <fullName evidence="9">MFS transporter</fullName>
    </submittedName>
</protein>
<dbReference type="AlphaFoldDB" id="A0A543CTH1"/>
<keyword evidence="3" id="KW-1003">Cell membrane</keyword>
<dbReference type="Proteomes" id="UP000316096">
    <property type="component" value="Unassembled WGS sequence"/>
</dbReference>
<dbReference type="Gene3D" id="1.20.1250.20">
    <property type="entry name" value="MFS general substrate transporter like domains"/>
    <property type="match status" value="2"/>
</dbReference>
<evidence type="ECO:0000256" key="1">
    <source>
        <dbReference type="ARBA" id="ARBA00004651"/>
    </source>
</evidence>
<keyword evidence="5 8" id="KW-1133">Transmembrane helix</keyword>
<sequence>MTQTSGDRRYAWRVLSVTGIGVLLSGANTSTLDVALPTVALLGGLLATTLGWRAVFWFNVPTGALGLVWAVISLRRSPRSDEPREPFDFVGAALSFVVLGTLVLVLSEGGALGWTSAPVVAGAAAFAVATPVFLLVQARRRYPLVDLRMFADRERSMAYLAAFLLSMARFAVVLLISLYLQAADGVDPFQAGLRVVPVAVGMMLASPIAGGLAHRYSARVLSTGGLALTGLGLVALVALSLAIITSPLTASAKKAAYAGTPSSLPGHTLDAFTAGCRVALLVLGAMTVAGMAASLRRAPPAGRGGTSRRAMSATAE</sequence>
<evidence type="ECO:0000256" key="6">
    <source>
        <dbReference type="ARBA" id="ARBA00023136"/>
    </source>
</evidence>
<gene>
    <name evidence="9" type="ORF">FB559_6119</name>
</gene>
<feature type="transmembrane region" description="Helical" evidence="8">
    <location>
        <begin position="50"/>
        <end position="74"/>
    </location>
</feature>
<accession>A0A543CTH1</accession>
<keyword evidence="2" id="KW-0813">Transport</keyword>
<dbReference type="GO" id="GO:0005886">
    <property type="term" value="C:plasma membrane"/>
    <property type="evidence" value="ECO:0007669"/>
    <property type="project" value="UniProtKB-SubCell"/>
</dbReference>
<comment type="caution">
    <text evidence="9">The sequence shown here is derived from an EMBL/GenBank/DDBJ whole genome shotgun (WGS) entry which is preliminary data.</text>
</comment>
<feature type="transmembrane region" description="Helical" evidence="8">
    <location>
        <begin position="157"/>
        <end position="180"/>
    </location>
</feature>
<keyword evidence="10" id="KW-1185">Reference proteome</keyword>
<dbReference type="InterPro" id="IPR011701">
    <property type="entry name" value="MFS"/>
</dbReference>
<dbReference type="InterPro" id="IPR036259">
    <property type="entry name" value="MFS_trans_sf"/>
</dbReference>
<keyword evidence="4 8" id="KW-0812">Transmembrane</keyword>
<evidence type="ECO:0000256" key="3">
    <source>
        <dbReference type="ARBA" id="ARBA00022475"/>
    </source>
</evidence>
<dbReference type="RefSeq" id="WP_185792458.1">
    <property type="nucleotide sequence ID" value="NZ_VFOZ01000001.1"/>
</dbReference>